<reference evidence="2" key="2">
    <citation type="submission" date="2021-09" db="EMBL/GenBank/DDBJ databases">
        <authorList>
            <person name="Gilroy R."/>
        </authorList>
    </citation>
    <scope>NUCLEOTIDE SEQUENCE</scope>
    <source>
        <strain evidence="2">USAMLcec12-2067</strain>
    </source>
</reference>
<dbReference type="RefSeq" id="WP_162610996.1">
    <property type="nucleotide sequence ID" value="NZ_DBEYRC010000046.1"/>
</dbReference>
<dbReference type="PROSITE" id="PS50943">
    <property type="entry name" value="HTH_CROC1"/>
    <property type="match status" value="1"/>
</dbReference>
<dbReference type="InterPro" id="IPR001387">
    <property type="entry name" value="Cro/C1-type_HTH"/>
</dbReference>
<comment type="caution">
    <text evidence="2">The sequence shown here is derived from an EMBL/GenBank/DDBJ whole genome shotgun (WGS) entry which is preliminary data.</text>
</comment>
<proteinExistence type="predicted"/>
<organism evidence="2 3">
    <name type="scientific">Rubneribacter badeniensis</name>
    <dbReference type="NCBI Taxonomy" id="2070688"/>
    <lineage>
        <taxon>Bacteria</taxon>
        <taxon>Bacillati</taxon>
        <taxon>Actinomycetota</taxon>
        <taxon>Coriobacteriia</taxon>
        <taxon>Eggerthellales</taxon>
        <taxon>Eggerthellaceae</taxon>
        <taxon>Rubneribacter</taxon>
    </lineage>
</organism>
<dbReference type="EMBL" id="DYZL01000006">
    <property type="protein sequence ID" value="HJH42210.1"/>
    <property type="molecule type" value="Genomic_DNA"/>
</dbReference>
<name>A0A9D3ABF9_9ACTN</name>
<evidence type="ECO:0000313" key="2">
    <source>
        <dbReference type="EMBL" id="HJH42210.1"/>
    </source>
</evidence>
<reference evidence="2" key="1">
    <citation type="journal article" date="2021" name="PeerJ">
        <title>Extensive microbial diversity within the chicken gut microbiome revealed by metagenomics and culture.</title>
        <authorList>
            <person name="Gilroy R."/>
            <person name="Ravi A."/>
            <person name="Getino M."/>
            <person name="Pursley I."/>
            <person name="Horton D.L."/>
            <person name="Alikhan N.F."/>
            <person name="Baker D."/>
            <person name="Gharbi K."/>
            <person name="Hall N."/>
            <person name="Watson M."/>
            <person name="Adriaenssens E.M."/>
            <person name="Foster-Nyarko E."/>
            <person name="Jarju S."/>
            <person name="Secka A."/>
            <person name="Antonio M."/>
            <person name="Oren A."/>
            <person name="Chaudhuri R.R."/>
            <person name="La Ragione R."/>
            <person name="Hildebrand F."/>
            <person name="Pallen M.J."/>
        </authorList>
    </citation>
    <scope>NUCLEOTIDE SEQUENCE</scope>
    <source>
        <strain evidence="2">USAMLcec12-2067</strain>
    </source>
</reference>
<accession>A0A9D3ABF9</accession>
<feature type="domain" description="HTH cro/C1-type" evidence="1">
    <location>
        <begin position="19"/>
        <end position="73"/>
    </location>
</feature>
<dbReference type="SMART" id="SM00530">
    <property type="entry name" value="HTH_XRE"/>
    <property type="match status" value="1"/>
</dbReference>
<protein>
    <submittedName>
        <fullName evidence="2">Helix-turn-helix domain-containing protein</fullName>
    </submittedName>
</protein>
<dbReference type="Gene3D" id="1.10.260.40">
    <property type="entry name" value="lambda repressor-like DNA-binding domains"/>
    <property type="match status" value="1"/>
</dbReference>
<dbReference type="CDD" id="cd00093">
    <property type="entry name" value="HTH_XRE"/>
    <property type="match status" value="1"/>
</dbReference>
<dbReference type="Proteomes" id="UP000789325">
    <property type="component" value="Unassembled WGS sequence"/>
</dbReference>
<dbReference type="SUPFAM" id="SSF47413">
    <property type="entry name" value="lambda repressor-like DNA-binding domains"/>
    <property type="match status" value="1"/>
</dbReference>
<dbReference type="GO" id="GO:0003677">
    <property type="term" value="F:DNA binding"/>
    <property type="evidence" value="ECO:0007669"/>
    <property type="project" value="InterPro"/>
</dbReference>
<dbReference type="InterPro" id="IPR010982">
    <property type="entry name" value="Lambda_DNA-bd_dom_sf"/>
</dbReference>
<sequence length="75" mass="8582">MKHSEKSQTSPEEIIAKNVKRLRREQRIGKERFCLMVNIGRPTLNKIEKGAPNTRLSTIRKVAEGLGVEVIDLLR</sequence>
<evidence type="ECO:0000313" key="3">
    <source>
        <dbReference type="Proteomes" id="UP000789325"/>
    </source>
</evidence>
<evidence type="ECO:0000259" key="1">
    <source>
        <dbReference type="PROSITE" id="PS50943"/>
    </source>
</evidence>
<dbReference type="Pfam" id="PF01381">
    <property type="entry name" value="HTH_3"/>
    <property type="match status" value="1"/>
</dbReference>
<gene>
    <name evidence="2" type="ORF">K8V16_00245</name>
</gene>
<dbReference type="AlphaFoldDB" id="A0A9D3ABF9"/>